<dbReference type="InterPro" id="IPR019632">
    <property type="entry name" value="DUF2497"/>
</dbReference>
<feature type="region of interest" description="Disordered" evidence="1">
    <location>
        <begin position="23"/>
        <end position="66"/>
    </location>
</feature>
<organism evidence="3 4">
    <name type="scientific">Roseiterribacter gracilis</name>
    <dbReference type="NCBI Taxonomy" id="2812848"/>
    <lineage>
        <taxon>Bacteria</taxon>
        <taxon>Pseudomonadati</taxon>
        <taxon>Pseudomonadota</taxon>
        <taxon>Alphaproteobacteria</taxon>
        <taxon>Rhodospirillales</taxon>
        <taxon>Roseiterribacteraceae</taxon>
        <taxon>Roseiterribacter</taxon>
    </lineage>
</organism>
<keyword evidence="2" id="KW-0812">Transmembrane</keyword>
<protein>
    <submittedName>
        <fullName evidence="3">Pole-organizing protein PopZ</fullName>
    </submittedName>
</protein>
<feature type="compositionally biased region" description="Pro residues" evidence="1">
    <location>
        <begin position="54"/>
        <end position="66"/>
    </location>
</feature>
<gene>
    <name evidence="3" type="primary">popZ</name>
    <name evidence="3" type="ORF">TMPK1_06070</name>
</gene>
<evidence type="ECO:0000256" key="1">
    <source>
        <dbReference type="SAM" id="MobiDB-lite"/>
    </source>
</evidence>
<evidence type="ECO:0000313" key="4">
    <source>
        <dbReference type="Proteomes" id="UP000681075"/>
    </source>
</evidence>
<dbReference type="RefSeq" id="WP_420241358.1">
    <property type="nucleotide sequence ID" value="NZ_BOPV01000001.1"/>
</dbReference>
<feature type="compositionally biased region" description="Polar residues" evidence="1">
    <location>
        <begin position="106"/>
        <end position="123"/>
    </location>
</feature>
<feature type="region of interest" description="Disordered" evidence="1">
    <location>
        <begin position="103"/>
        <end position="133"/>
    </location>
</feature>
<evidence type="ECO:0000256" key="2">
    <source>
        <dbReference type="SAM" id="Phobius"/>
    </source>
</evidence>
<accession>A0A8S8XAV1</accession>
<dbReference type="Proteomes" id="UP000681075">
    <property type="component" value="Unassembled WGS sequence"/>
</dbReference>
<dbReference type="Pfam" id="PF10691">
    <property type="entry name" value="DUF2497"/>
    <property type="match status" value="1"/>
</dbReference>
<keyword evidence="2" id="KW-0472">Membrane</keyword>
<comment type="caution">
    <text evidence="3">The sequence shown here is derived from an EMBL/GenBank/DDBJ whole genome shotgun (WGS) entry which is preliminary data.</text>
</comment>
<dbReference type="AlphaFoldDB" id="A0A8S8XAV1"/>
<keyword evidence="4" id="KW-1185">Reference proteome</keyword>
<name>A0A8S8XAV1_9PROT</name>
<feature type="transmembrane region" description="Helical" evidence="2">
    <location>
        <begin position="67"/>
        <end position="88"/>
    </location>
</feature>
<dbReference type="EMBL" id="BOPV01000001">
    <property type="protein sequence ID" value="GIL38370.1"/>
    <property type="molecule type" value="Genomic_DNA"/>
</dbReference>
<reference evidence="3" key="1">
    <citation type="submission" date="2021-02" db="EMBL/GenBank/DDBJ databases">
        <title>Genome sequence of Rhodospirillales sp. strain TMPK1 isolated from soil.</title>
        <authorList>
            <person name="Nakai R."/>
            <person name="Kusada H."/>
            <person name="Tamaki H."/>
        </authorList>
    </citation>
    <scope>NUCLEOTIDE SEQUENCE</scope>
    <source>
        <strain evidence="3">TMPK1</strain>
    </source>
</reference>
<evidence type="ECO:0000313" key="3">
    <source>
        <dbReference type="EMBL" id="GIL38370.1"/>
    </source>
</evidence>
<proteinExistence type="predicted"/>
<keyword evidence="2" id="KW-1133">Transmembrane helix</keyword>
<sequence>MSDTRPQAEPSIEEILASIRRIISDDDDPNAQAAGAANEEVLDLTERVEEAPPEPEPMPAMAPPPSMAAAAAPMAAAGVAMAAAAAVYQQPRQHQQYDDRLVSEPTAAQATNQFARLVDNSSDSTDDPLPIPHRSLESVVREMLRPMLKDWLDTHLPPIVERLVERELRRMSREAEGV</sequence>